<evidence type="ECO:0000256" key="1">
    <source>
        <dbReference type="ARBA" id="ARBA00004496"/>
    </source>
</evidence>
<keyword evidence="6" id="KW-0592">Phosphate transport</keyword>
<protein>
    <submittedName>
        <fullName evidence="8">Phosphate transport system regulatory protein PhoU</fullName>
    </submittedName>
</protein>
<dbReference type="PANTHER" id="PTHR42930:SF3">
    <property type="entry name" value="PHOSPHATE-SPECIFIC TRANSPORT SYSTEM ACCESSORY PROTEIN PHOU"/>
    <property type="match status" value="1"/>
</dbReference>
<comment type="similarity">
    <text evidence="2">Belongs to the PhoU family.</text>
</comment>
<dbReference type="InterPro" id="IPR028366">
    <property type="entry name" value="PhoU"/>
</dbReference>
<accession>A0A484H7B0</accession>
<name>A0A484H7B0_9ZZZZ</name>
<dbReference type="Pfam" id="PF01895">
    <property type="entry name" value="PhoU"/>
    <property type="match status" value="2"/>
</dbReference>
<gene>
    <name evidence="8" type="ORF">RIEGSTA812A_PEG_96</name>
</gene>
<proteinExistence type="inferred from homology"/>
<evidence type="ECO:0000259" key="7">
    <source>
        <dbReference type="Pfam" id="PF01895"/>
    </source>
</evidence>
<dbReference type="PANTHER" id="PTHR42930">
    <property type="entry name" value="PHOSPHATE-SPECIFIC TRANSPORT SYSTEM ACCESSORY PROTEIN PHOU"/>
    <property type="match status" value="1"/>
</dbReference>
<organism evidence="8">
    <name type="scientific">invertebrate metagenome</name>
    <dbReference type="NCBI Taxonomy" id="1711999"/>
    <lineage>
        <taxon>unclassified sequences</taxon>
        <taxon>metagenomes</taxon>
        <taxon>organismal metagenomes</taxon>
    </lineage>
</organism>
<evidence type="ECO:0000256" key="6">
    <source>
        <dbReference type="ARBA" id="ARBA00022592"/>
    </source>
</evidence>
<reference evidence="8" key="1">
    <citation type="submission" date="2018-10" db="EMBL/GenBank/DDBJ databases">
        <authorList>
            <person name="Gruber-Vodicka H."/>
            <person name="Jaeckle O."/>
        </authorList>
    </citation>
    <scope>NUCLEOTIDE SEQUENCE</scope>
</reference>
<dbReference type="GO" id="GO:0006817">
    <property type="term" value="P:phosphate ion transport"/>
    <property type="evidence" value="ECO:0007669"/>
    <property type="project" value="UniProtKB-KW"/>
</dbReference>
<dbReference type="GO" id="GO:0045936">
    <property type="term" value="P:negative regulation of phosphate metabolic process"/>
    <property type="evidence" value="ECO:0007669"/>
    <property type="project" value="InterPro"/>
</dbReference>
<evidence type="ECO:0000256" key="4">
    <source>
        <dbReference type="ARBA" id="ARBA00022448"/>
    </source>
</evidence>
<dbReference type="EMBL" id="LR026963">
    <property type="protein sequence ID" value="VBB68623.1"/>
    <property type="molecule type" value="Genomic_DNA"/>
</dbReference>
<feature type="domain" description="PhoU" evidence="7">
    <location>
        <begin position="130"/>
        <end position="214"/>
    </location>
</feature>
<dbReference type="InterPro" id="IPR038078">
    <property type="entry name" value="PhoU-like_sf"/>
</dbReference>
<dbReference type="GO" id="GO:0005737">
    <property type="term" value="C:cytoplasm"/>
    <property type="evidence" value="ECO:0007669"/>
    <property type="project" value="UniProtKB-SubCell"/>
</dbReference>
<comment type="subunit">
    <text evidence="3">Homodimer.</text>
</comment>
<dbReference type="NCBIfam" id="TIGR02135">
    <property type="entry name" value="phoU_full"/>
    <property type="match status" value="1"/>
</dbReference>
<dbReference type="AlphaFoldDB" id="A0A484H7B0"/>
<dbReference type="FunFam" id="1.20.58.220:FF:000004">
    <property type="entry name" value="Phosphate-specific transport system accessory protein PhoU"/>
    <property type="match status" value="1"/>
</dbReference>
<keyword evidence="4" id="KW-0813">Transport</keyword>
<feature type="domain" description="PhoU" evidence="7">
    <location>
        <begin position="26"/>
        <end position="113"/>
    </location>
</feature>
<dbReference type="GO" id="GO:0030643">
    <property type="term" value="P:intracellular phosphate ion homeostasis"/>
    <property type="evidence" value="ECO:0007669"/>
    <property type="project" value="InterPro"/>
</dbReference>
<evidence type="ECO:0000256" key="3">
    <source>
        <dbReference type="ARBA" id="ARBA00011738"/>
    </source>
</evidence>
<sequence length="236" mass="26649">MVHNMEHTAHTVKSYDEELALLVNTIAHMGSMAEAQLASAVQAVVWRDSDLANHVVAGDSVIDELEQEVHKQVVRLLALRQPVAIDLRNIVIGLKISSDLERIADYAANLAKRAIVLNQLPTVKPVAGVPRMARLAQELIKDVLIAYVERDEEKAVTTWKRDEEMDEMYISLFRELVTYMMEDPRTITACTHLMFMAKNIERIGDHVTNIAESIHFLIEGTLLRGRRPRKDFLASA</sequence>
<comment type="subcellular location">
    <subcellularLocation>
        <location evidence="1">Cytoplasm</location>
    </subcellularLocation>
</comment>
<evidence type="ECO:0000313" key="8">
    <source>
        <dbReference type="EMBL" id="VBB68623.1"/>
    </source>
</evidence>
<keyword evidence="5" id="KW-0963">Cytoplasm</keyword>
<dbReference type="Gene3D" id="1.20.58.220">
    <property type="entry name" value="Phosphate transport system protein phou homolog 2, domain 2"/>
    <property type="match status" value="2"/>
</dbReference>
<dbReference type="SUPFAM" id="SSF109755">
    <property type="entry name" value="PhoU-like"/>
    <property type="match status" value="1"/>
</dbReference>
<evidence type="ECO:0000256" key="2">
    <source>
        <dbReference type="ARBA" id="ARBA00008107"/>
    </source>
</evidence>
<dbReference type="InterPro" id="IPR026022">
    <property type="entry name" value="PhoU_dom"/>
</dbReference>
<dbReference type="PIRSF" id="PIRSF003107">
    <property type="entry name" value="PhoU"/>
    <property type="match status" value="1"/>
</dbReference>
<evidence type="ECO:0000256" key="5">
    <source>
        <dbReference type="ARBA" id="ARBA00022490"/>
    </source>
</evidence>